<evidence type="ECO:0000259" key="4">
    <source>
        <dbReference type="Pfam" id="PF19789"/>
    </source>
</evidence>
<feature type="chain" id="PRO_5045579218" evidence="2">
    <location>
        <begin position="30"/>
        <end position="1179"/>
    </location>
</feature>
<feature type="signal peptide" evidence="2">
    <location>
        <begin position="1"/>
        <end position="29"/>
    </location>
</feature>
<dbReference type="InterPro" id="IPR032675">
    <property type="entry name" value="LRR_dom_sf"/>
</dbReference>
<evidence type="ECO:0000313" key="6">
    <source>
        <dbReference type="Proteomes" id="UP000821846"/>
    </source>
</evidence>
<reference evidence="5 6" key="1">
    <citation type="journal article" date="2020" name="Cell Host Microbe">
        <title>Functional and Genomic Variation between Human-Derived Isolates of Lachnospiraceae Reveals Inter- and Intra-Species Diversity.</title>
        <authorList>
            <person name="Sorbara M.T."/>
            <person name="Littmann E.R."/>
            <person name="Fontana E."/>
            <person name="Moody T.U."/>
            <person name="Kohout C.E."/>
            <person name="Gjonbalaj M."/>
            <person name="Eaton V."/>
            <person name="Seok R."/>
            <person name="Leiner I.M."/>
            <person name="Pamer E.G."/>
        </authorList>
    </citation>
    <scope>NUCLEOTIDE SEQUENCE [LARGE SCALE GENOMIC DNA]</scope>
    <source>
        <strain evidence="5 6">MSK.14.16</strain>
    </source>
</reference>
<name>A0ABX2GZE6_9FIRM</name>
<protein>
    <submittedName>
        <fullName evidence="5">Leucine-rich repeat protein</fullName>
    </submittedName>
</protein>
<dbReference type="Pfam" id="PF18998">
    <property type="entry name" value="Flg_new_2"/>
    <property type="match status" value="1"/>
</dbReference>
<dbReference type="RefSeq" id="WP_173866340.1">
    <property type="nucleotide sequence ID" value="NZ_JAAWUU010000023.1"/>
</dbReference>
<feature type="compositionally biased region" description="Polar residues" evidence="1">
    <location>
        <begin position="1013"/>
        <end position="1038"/>
    </location>
</feature>
<dbReference type="PANTHER" id="PTHR45661:SF3">
    <property type="entry name" value="IG-LIKE DOMAIN-CONTAINING PROTEIN"/>
    <property type="match status" value="1"/>
</dbReference>
<proteinExistence type="predicted"/>
<feature type="domain" description="DUF6273" evidence="4">
    <location>
        <begin position="201"/>
        <end position="349"/>
    </location>
</feature>
<dbReference type="InterPro" id="IPR026906">
    <property type="entry name" value="LRR_5"/>
</dbReference>
<dbReference type="InterPro" id="IPR053139">
    <property type="entry name" value="Surface_bspA-like"/>
</dbReference>
<dbReference type="InterPro" id="IPR046240">
    <property type="entry name" value="DUF6273"/>
</dbReference>
<evidence type="ECO:0000313" key="5">
    <source>
        <dbReference type="EMBL" id="NSG30171.1"/>
    </source>
</evidence>
<dbReference type="InterPro" id="IPR044060">
    <property type="entry name" value="Bacterial_rp_domain"/>
</dbReference>
<dbReference type="Proteomes" id="UP000821846">
    <property type="component" value="Unassembled WGS sequence"/>
</dbReference>
<feature type="domain" description="Bacterial repeat" evidence="3">
    <location>
        <begin position="942"/>
        <end position="1001"/>
    </location>
</feature>
<dbReference type="Gene3D" id="3.80.10.10">
    <property type="entry name" value="Ribonuclease Inhibitor"/>
    <property type="match status" value="1"/>
</dbReference>
<feature type="region of interest" description="Disordered" evidence="1">
    <location>
        <begin position="999"/>
        <end position="1040"/>
    </location>
</feature>
<dbReference type="Pfam" id="PF13306">
    <property type="entry name" value="LRR_5"/>
    <property type="match status" value="1"/>
</dbReference>
<dbReference type="EMBL" id="JAAWUZ010000023">
    <property type="protein sequence ID" value="NSG30171.1"/>
    <property type="molecule type" value="Genomic_DNA"/>
</dbReference>
<gene>
    <name evidence="5" type="ORF">HFM93_07785</name>
</gene>
<sequence>MGKKGKQFISVLMILALLLGIFPTNVVWAAEQSDDVEKILENPKVKSNSQMESGREVTWDCIWFGSYPQREVIPESFEGLYVLENMWYEKDASAIVDDAIYQKLQNADNWDANNEITLDGEKYCRISQDDAKQVKDYETPWYRWYSWEWTETEDCWHYFKYDPIKWRVLNTDDKHSEAFLLADVALDVQKYYNANYGKLTEDEFFTNNWKKSDLRSWLNSKGSEERGFLNTAFSNKEQEAIINIVAEERVADKVSLLSENEVWESQTAIDYGFAEASDIADEARRSKSSTYAKIMGLNISVDQAAMDCNNWWIRPANGSTVQYDGQRQAWGDMISIVNLNAVRPVVKIDLSKTGQYRYAGTVSSGGKVKTECSLLQSYADYMYSERYPEFIYYATTSEQMSGEAEKTGTYNYAHAWKDMKDLHDILDNPANVTDKVLSESDFYQGIIFALFEEATYNSKLTKITDVADTVGEIADAVKINIEKICQLNASGNKNIKDLTSKEIEAIKKFTEKQLEKSKLFQVSDTISDILTFIDYVKDIDEYLEYFENCVRILYMNESYKNVMQDMYDLCPVSDLQLKRALGDCVSVMKMSEEEFIKKMKLHAAAVAGKETTKTVAGQIWSAAKEMIMESNPYAGAVWVGWGTGIAVSDTLFNTSKIAEKVIDMRMICDVKKLVVKVFECESNKYNQDKEGTDYTAGNFAAAVDVCYRYINSDAQCSYDFVQAVDDAMISKIIQFFKGNERQAVKDEIETVQKKYKSLHQSNFNDWVEKCLVSYPKIYKKYKDEGKGGIFDIIKEYLVKCPVDVYVYDEKDNLVASVIGNRVFCKEGADLTVMCVDDQKMLYFYDSDNTYKIKYAATDAGTMDIDIKEFKEEKATRTVKYVNVPLEKDLVYTSQEDIKTGEEDSYQLNGEENGDIIKPVADTANNTRKYTLSVTGGYIYDETVKKSKQYCPGEKVTVYATASDDYTFNRWSANVFEANISDITARKITFIMPESDVELTATSTKKPDSKPTVPDNSDSKPTVPDNSNLKPTVPGTSGSKVPVKNTVHKVKGLKYKITKSSASNGTVTVIENLKKDATKITIPSTVKIKGYTFKVKGINKRVLQKCKKLRKVKIGVYVTNIGSRCFYKCSNLTSVIFSGKKAPKIENQAFKKTRAKAKRTKAMSNKQFNLLKKRVNNAKW</sequence>
<dbReference type="Pfam" id="PF19789">
    <property type="entry name" value="DUF6273"/>
    <property type="match status" value="1"/>
</dbReference>
<dbReference type="PANTHER" id="PTHR45661">
    <property type="entry name" value="SURFACE ANTIGEN"/>
    <property type="match status" value="1"/>
</dbReference>
<evidence type="ECO:0000256" key="2">
    <source>
        <dbReference type="SAM" id="SignalP"/>
    </source>
</evidence>
<organism evidence="5 6">
    <name type="scientific">Faecalicatena fissicatena</name>
    <dbReference type="NCBI Taxonomy" id="290055"/>
    <lineage>
        <taxon>Bacteria</taxon>
        <taxon>Bacillati</taxon>
        <taxon>Bacillota</taxon>
        <taxon>Clostridia</taxon>
        <taxon>Lachnospirales</taxon>
        <taxon>Lachnospiraceae</taxon>
        <taxon>Faecalicatena</taxon>
    </lineage>
</organism>
<keyword evidence="6" id="KW-1185">Reference proteome</keyword>
<evidence type="ECO:0000256" key="1">
    <source>
        <dbReference type="SAM" id="MobiDB-lite"/>
    </source>
</evidence>
<evidence type="ECO:0000259" key="3">
    <source>
        <dbReference type="Pfam" id="PF18998"/>
    </source>
</evidence>
<comment type="caution">
    <text evidence="5">The sequence shown here is derived from an EMBL/GenBank/DDBJ whole genome shotgun (WGS) entry which is preliminary data.</text>
</comment>
<accession>A0ABX2GZE6</accession>
<keyword evidence="2" id="KW-0732">Signal</keyword>